<sequence length="404" mass="45149">MMKKWFIIILILIMSLPILSACWNQKELTDLAFVMALGIDRGEDDLYHISFQLVNPANVSAAQGGGGQGLPIAVYKSTGRTITEASRNATKKVSRRLYYAHTNVVVVSEEVARDRTLMLNMLDAFARDPEFRTTTELIIARDSTAEEIVTTLTILDKLPVTKITKEIKSTEAMKGENISISIDDLIDGIVGSGKEPILNGYRLIGKKEEANKATNLQKTTTDAYLSADGLAVIKDGELTGWIESNKARGVIWVLDKAKSTDITLKWNDKKNAISMVPIRSKTKVSTIFKNGKPVINIKIENEGWISEANIAIELMDPKTIGKIEKLVEKEIKKEIQSSVKEAQKLKCDIFGFGDSVHKANPKLWKKLKGNWNDYFADLEVNVKVDSYVRREGVRTNPFWSDINK</sequence>
<evidence type="ECO:0000259" key="9">
    <source>
        <dbReference type="Pfam" id="PF25198"/>
    </source>
</evidence>
<gene>
    <name evidence="10" type="ORF">HFZ78_15440</name>
</gene>
<dbReference type="Proteomes" id="UP000501868">
    <property type="component" value="Chromosome"/>
</dbReference>
<reference evidence="10 11" key="1">
    <citation type="submission" date="2020-04" db="EMBL/GenBank/DDBJ databases">
        <title>Genome-Wide Identification of 5-Methylcytosine Sites in Bacterial Genomes By High-Throughput Sequencing of MspJI Restriction Fragments.</title>
        <authorList>
            <person name="Wu V."/>
        </authorList>
    </citation>
    <scope>NUCLEOTIDE SEQUENCE [LARGE SCALE GENOMIC DNA]</scope>
    <source>
        <strain evidence="10 11">S2</strain>
    </source>
</reference>
<comment type="subcellular location">
    <subcellularLocation>
        <location evidence="1">Membrane</location>
        <topology evidence="1">Lipid-anchor</topology>
    </subcellularLocation>
</comment>
<keyword evidence="4" id="KW-0732">Signal</keyword>
<dbReference type="NCBIfam" id="TIGR02887">
    <property type="entry name" value="spore_ger_x_C"/>
    <property type="match status" value="1"/>
</dbReference>
<dbReference type="InterPro" id="IPR038501">
    <property type="entry name" value="Spore_GerAC_C_sf"/>
</dbReference>
<evidence type="ECO:0000256" key="5">
    <source>
        <dbReference type="ARBA" id="ARBA00023136"/>
    </source>
</evidence>
<dbReference type="AlphaFoldDB" id="A0A6H1P2Y1"/>
<keyword evidence="6" id="KW-0564">Palmitate</keyword>
<dbReference type="PROSITE" id="PS51257">
    <property type="entry name" value="PROKAR_LIPOPROTEIN"/>
    <property type="match status" value="1"/>
</dbReference>
<keyword evidence="3" id="KW-0309">Germination</keyword>
<evidence type="ECO:0000313" key="10">
    <source>
        <dbReference type="EMBL" id="QIZ07950.1"/>
    </source>
</evidence>
<dbReference type="EMBL" id="CP051128">
    <property type="protein sequence ID" value="QIZ07950.1"/>
    <property type="molecule type" value="Genomic_DNA"/>
</dbReference>
<evidence type="ECO:0000256" key="6">
    <source>
        <dbReference type="ARBA" id="ARBA00023139"/>
    </source>
</evidence>
<evidence type="ECO:0000259" key="8">
    <source>
        <dbReference type="Pfam" id="PF05504"/>
    </source>
</evidence>
<dbReference type="InterPro" id="IPR046953">
    <property type="entry name" value="Spore_GerAC-like_C"/>
</dbReference>
<evidence type="ECO:0000256" key="7">
    <source>
        <dbReference type="ARBA" id="ARBA00023288"/>
    </source>
</evidence>
<dbReference type="Pfam" id="PF25198">
    <property type="entry name" value="Spore_GerAC_N"/>
    <property type="match status" value="1"/>
</dbReference>
<proteinExistence type="inferred from homology"/>
<accession>A0A6H1P2Y1</accession>
<evidence type="ECO:0000256" key="2">
    <source>
        <dbReference type="ARBA" id="ARBA00007886"/>
    </source>
</evidence>
<keyword evidence="5" id="KW-0472">Membrane</keyword>
<name>A0A6H1P2Y1_PRIMG</name>
<comment type="similarity">
    <text evidence="2">Belongs to the GerABKC lipoprotein family.</text>
</comment>
<evidence type="ECO:0000256" key="4">
    <source>
        <dbReference type="ARBA" id="ARBA00022729"/>
    </source>
</evidence>
<dbReference type="PANTHER" id="PTHR35789:SF1">
    <property type="entry name" value="SPORE GERMINATION PROTEIN B3"/>
    <property type="match status" value="1"/>
</dbReference>
<reference evidence="10 11" key="2">
    <citation type="submission" date="2020-04" db="EMBL/GenBank/DDBJ databases">
        <authorList>
            <person name="Fomenkov A."/>
            <person name="Anton B.P."/>
            <person name="Roberts R.J."/>
        </authorList>
    </citation>
    <scope>NUCLEOTIDE SEQUENCE [LARGE SCALE GENOMIC DNA]</scope>
    <source>
        <strain evidence="10 11">S2</strain>
    </source>
</reference>
<evidence type="ECO:0000313" key="11">
    <source>
        <dbReference type="Proteomes" id="UP000501868"/>
    </source>
</evidence>
<organism evidence="10 11">
    <name type="scientific">Priestia megaterium</name>
    <name type="common">Bacillus megaterium</name>
    <dbReference type="NCBI Taxonomy" id="1404"/>
    <lineage>
        <taxon>Bacteria</taxon>
        <taxon>Bacillati</taxon>
        <taxon>Bacillota</taxon>
        <taxon>Bacilli</taxon>
        <taxon>Bacillales</taxon>
        <taxon>Bacillaceae</taxon>
        <taxon>Priestia</taxon>
    </lineage>
</organism>
<dbReference type="InterPro" id="IPR008844">
    <property type="entry name" value="Spore_GerAC-like"/>
</dbReference>
<dbReference type="GO" id="GO:0009847">
    <property type="term" value="P:spore germination"/>
    <property type="evidence" value="ECO:0007669"/>
    <property type="project" value="InterPro"/>
</dbReference>
<dbReference type="PANTHER" id="PTHR35789">
    <property type="entry name" value="SPORE GERMINATION PROTEIN B3"/>
    <property type="match status" value="1"/>
</dbReference>
<protein>
    <submittedName>
        <fullName evidence="10">Ger(X)C family spore germination protein</fullName>
    </submittedName>
</protein>
<feature type="domain" description="Spore germination protein N-terminal" evidence="9">
    <location>
        <begin position="24"/>
        <end position="199"/>
    </location>
</feature>
<evidence type="ECO:0000256" key="1">
    <source>
        <dbReference type="ARBA" id="ARBA00004635"/>
    </source>
</evidence>
<feature type="domain" description="Spore germination GerAC-like C-terminal" evidence="8">
    <location>
        <begin position="228"/>
        <end position="392"/>
    </location>
</feature>
<dbReference type="GO" id="GO:0016020">
    <property type="term" value="C:membrane"/>
    <property type="evidence" value="ECO:0007669"/>
    <property type="project" value="UniProtKB-SubCell"/>
</dbReference>
<evidence type="ECO:0000256" key="3">
    <source>
        <dbReference type="ARBA" id="ARBA00022544"/>
    </source>
</evidence>
<dbReference type="InterPro" id="IPR057336">
    <property type="entry name" value="GerAC_N"/>
</dbReference>
<dbReference type="Gene3D" id="6.20.190.10">
    <property type="entry name" value="Nutrient germinant receptor protein C, domain 1"/>
    <property type="match status" value="1"/>
</dbReference>
<dbReference type="Gene3D" id="3.30.300.210">
    <property type="entry name" value="Nutrient germinant receptor protein C, domain 3"/>
    <property type="match status" value="1"/>
</dbReference>
<dbReference type="Pfam" id="PF05504">
    <property type="entry name" value="Spore_GerAC"/>
    <property type="match status" value="1"/>
</dbReference>
<keyword evidence="7" id="KW-0449">Lipoprotein</keyword>